<proteinExistence type="predicted"/>
<dbReference type="AlphaFoldDB" id="A0A239IA86"/>
<dbReference type="OrthoDB" id="121772at2"/>
<organism evidence="2 3">
    <name type="scientific">Granulicella rosea</name>
    <dbReference type="NCBI Taxonomy" id="474952"/>
    <lineage>
        <taxon>Bacteria</taxon>
        <taxon>Pseudomonadati</taxon>
        <taxon>Acidobacteriota</taxon>
        <taxon>Terriglobia</taxon>
        <taxon>Terriglobales</taxon>
        <taxon>Acidobacteriaceae</taxon>
        <taxon>Granulicella</taxon>
    </lineage>
</organism>
<reference evidence="2 3" key="1">
    <citation type="submission" date="2017-06" db="EMBL/GenBank/DDBJ databases">
        <authorList>
            <person name="Kim H.J."/>
            <person name="Triplett B.A."/>
        </authorList>
    </citation>
    <scope>NUCLEOTIDE SEQUENCE [LARGE SCALE GENOMIC DNA]</scope>
    <source>
        <strain evidence="2 3">DSM 18704</strain>
    </source>
</reference>
<accession>A0A239IA86</accession>
<gene>
    <name evidence="2" type="ORF">SAMN05421770_10317</name>
</gene>
<evidence type="ECO:0000313" key="3">
    <source>
        <dbReference type="Proteomes" id="UP000198356"/>
    </source>
</evidence>
<evidence type="ECO:0000256" key="1">
    <source>
        <dbReference type="SAM" id="Phobius"/>
    </source>
</evidence>
<feature type="transmembrane region" description="Helical" evidence="1">
    <location>
        <begin position="27"/>
        <end position="52"/>
    </location>
</feature>
<keyword evidence="3" id="KW-1185">Reference proteome</keyword>
<keyword evidence="1" id="KW-0812">Transmembrane</keyword>
<keyword evidence="1" id="KW-0472">Membrane</keyword>
<sequence>MREHDTTEETLGQQAAGRRTGTHDRGLLLIGIFKVLKSLFFFCLGIGVFHLLHKDLSDEVMRVATALRFDTDGRFVSFILSKVSLVDVHRLRQIGLFDFGYSVVALVEGYGLVTEKVWAEYLTLTLTVCFMPYEIYELIRKPSWLWFGLLLINLGVLLYLVWMLQRKKTRVEQASA</sequence>
<evidence type="ECO:0000313" key="2">
    <source>
        <dbReference type="EMBL" id="SNS90467.1"/>
    </source>
</evidence>
<dbReference type="InterPro" id="IPR021125">
    <property type="entry name" value="DUF2127"/>
</dbReference>
<dbReference type="RefSeq" id="WP_089408157.1">
    <property type="nucleotide sequence ID" value="NZ_FZOU01000003.1"/>
</dbReference>
<dbReference type="EMBL" id="FZOU01000003">
    <property type="protein sequence ID" value="SNS90467.1"/>
    <property type="molecule type" value="Genomic_DNA"/>
</dbReference>
<keyword evidence="1" id="KW-1133">Transmembrane helix</keyword>
<dbReference type="Proteomes" id="UP000198356">
    <property type="component" value="Unassembled WGS sequence"/>
</dbReference>
<dbReference type="Pfam" id="PF09900">
    <property type="entry name" value="DUF2127"/>
    <property type="match status" value="1"/>
</dbReference>
<protein>
    <submittedName>
        <fullName evidence="2">Uncharacterized membrane protein, DUF2068 family</fullName>
    </submittedName>
</protein>
<feature type="transmembrane region" description="Helical" evidence="1">
    <location>
        <begin position="144"/>
        <end position="164"/>
    </location>
</feature>
<name>A0A239IA86_9BACT</name>